<dbReference type="InterPro" id="IPR045111">
    <property type="entry name" value="Vps41/Vps8"/>
</dbReference>
<dbReference type="GO" id="GO:0009267">
    <property type="term" value="P:cellular response to starvation"/>
    <property type="evidence" value="ECO:0007669"/>
    <property type="project" value="TreeGrafter"/>
</dbReference>
<dbReference type="Pfam" id="PF23411">
    <property type="entry name" value="Beta-prop_Vps41"/>
    <property type="match status" value="2"/>
</dbReference>
<dbReference type="STRING" id="158441.A0A226EKD0"/>
<gene>
    <name evidence="3" type="ORF">Fcan01_07799</name>
</gene>
<name>A0A226EKD0_FOLCA</name>
<dbReference type="InterPro" id="IPR015943">
    <property type="entry name" value="WD40/YVTN_repeat-like_dom_sf"/>
</dbReference>
<dbReference type="PANTHER" id="PTHR12616">
    <property type="entry name" value="VACUOLAR PROTEIN SORTING VPS41"/>
    <property type="match status" value="1"/>
</dbReference>
<feature type="compositionally biased region" description="Low complexity" evidence="1">
    <location>
        <begin position="21"/>
        <end position="31"/>
    </location>
</feature>
<dbReference type="GO" id="GO:0005770">
    <property type="term" value="C:late endosome"/>
    <property type="evidence" value="ECO:0007669"/>
    <property type="project" value="TreeGrafter"/>
</dbReference>
<evidence type="ECO:0000259" key="2">
    <source>
        <dbReference type="Pfam" id="PF23411"/>
    </source>
</evidence>
<feature type="region of interest" description="Disordered" evidence="1">
    <location>
        <begin position="1"/>
        <end position="47"/>
    </location>
</feature>
<feature type="domain" description="Vps41 beta-propeller" evidence="2">
    <location>
        <begin position="267"/>
        <end position="417"/>
    </location>
</feature>
<evidence type="ECO:0000313" key="4">
    <source>
        <dbReference type="Proteomes" id="UP000198287"/>
    </source>
</evidence>
<protein>
    <submittedName>
        <fullName evidence="3">Vacuolar protein sorting-associated protein 41</fullName>
    </submittedName>
</protein>
<dbReference type="InterPro" id="IPR001680">
    <property type="entry name" value="WD40_rpt"/>
</dbReference>
<accession>A0A226EKD0</accession>
<dbReference type="GO" id="GO:0006623">
    <property type="term" value="P:protein targeting to vacuole"/>
    <property type="evidence" value="ECO:0007669"/>
    <property type="project" value="InterPro"/>
</dbReference>
<dbReference type="InterPro" id="IPR057780">
    <property type="entry name" value="Beta-prop_Vps41"/>
</dbReference>
<dbReference type="GO" id="GO:0016236">
    <property type="term" value="P:macroautophagy"/>
    <property type="evidence" value="ECO:0007669"/>
    <property type="project" value="TreeGrafter"/>
</dbReference>
<dbReference type="AlphaFoldDB" id="A0A226EKD0"/>
<dbReference type="Gene3D" id="2.130.10.10">
    <property type="entry name" value="YVTN repeat-like/Quinoprotein amine dehydrogenase"/>
    <property type="match status" value="1"/>
</dbReference>
<sequence>MVGDERDKGMSSMEDYDDFESGSLGDSASLDGVDDDEDEEDDEEEPKLNFIRIRNDLLGILEKDAVSCVAVHSKFLCIGSHRGELYIMDHLGNNVTPSPRGSFPAHKIMINCISIDAEGEHIATCSDDGKVIVFNLCDGHCETTLSLDKKLRCVAIDPQYSKSSFSRRFLVGSDSAMLYQRNIFNLLKPFPILEGGIVSTIKWGSRFVAWSWKDEVRIYDIEEEIMISRVRFEWESNNLVNNSLIEPSSLHMSSNGSKENLIKTLHEKYRCNIFWKDKYTVFIGWADIIKICQVVEIKNKNIQPGAPSHYVKISCMFTTDFWTCGISSFSNYTTVLSLTKEFMAIGNGDTNNEYAKNNNLPNVQILETDTTSYNVLQADALRTRGYTEYKPLDYHLESLIDEILFFIVSPKDIILAKARDQDDHIQWLMERKKFEEALEVAIQDPKSLQRHSVMNVGLAYLDHLVENEMFADAGKLCFKLFGK</sequence>
<dbReference type="PANTHER" id="PTHR12616:SF1">
    <property type="entry name" value="VACUOLAR PROTEIN SORTING-ASSOCIATED PROTEIN 41 HOMOLOG"/>
    <property type="match status" value="1"/>
</dbReference>
<keyword evidence="4" id="KW-1185">Reference proteome</keyword>
<dbReference type="GO" id="GO:0030897">
    <property type="term" value="C:HOPS complex"/>
    <property type="evidence" value="ECO:0007669"/>
    <property type="project" value="TreeGrafter"/>
</dbReference>
<proteinExistence type="predicted"/>
<evidence type="ECO:0000313" key="3">
    <source>
        <dbReference type="EMBL" id="OXA57750.1"/>
    </source>
</evidence>
<dbReference type="Proteomes" id="UP000198287">
    <property type="component" value="Unassembled WGS sequence"/>
</dbReference>
<dbReference type="SMART" id="SM00320">
    <property type="entry name" value="WD40"/>
    <property type="match status" value="3"/>
</dbReference>
<comment type="caution">
    <text evidence="3">The sequence shown here is derived from an EMBL/GenBank/DDBJ whole genome shotgun (WGS) entry which is preliminary data.</text>
</comment>
<dbReference type="InterPro" id="IPR036322">
    <property type="entry name" value="WD40_repeat_dom_sf"/>
</dbReference>
<feature type="domain" description="Vps41 beta-propeller" evidence="2">
    <location>
        <begin position="48"/>
        <end position="236"/>
    </location>
</feature>
<dbReference type="SUPFAM" id="SSF50978">
    <property type="entry name" value="WD40 repeat-like"/>
    <property type="match status" value="1"/>
</dbReference>
<feature type="compositionally biased region" description="Acidic residues" evidence="1">
    <location>
        <begin position="32"/>
        <end position="45"/>
    </location>
</feature>
<evidence type="ECO:0000256" key="1">
    <source>
        <dbReference type="SAM" id="MobiDB-lite"/>
    </source>
</evidence>
<dbReference type="EMBL" id="LNIX01000003">
    <property type="protein sequence ID" value="OXA57750.1"/>
    <property type="molecule type" value="Genomic_DNA"/>
</dbReference>
<reference evidence="3 4" key="1">
    <citation type="submission" date="2015-12" db="EMBL/GenBank/DDBJ databases">
        <title>The genome of Folsomia candida.</title>
        <authorList>
            <person name="Faddeeva A."/>
            <person name="Derks M.F."/>
            <person name="Anvar Y."/>
            <person name="Smit S."/>
            <person name="Van Straalen N."/>
            <person name="Roelofs D."/>
        </authorList>
    </citation>
    <scope>NUCLEOTIDE SEQUENCE [LARGE SCALE GENOMIC DNA]</scope>
    <source>
        <strain evidence="3 4">VU population</strain>
        <tissue evidence="3">Whole body</tissue>
    </source>
</reference>
<dbReference type="OMA" id="ARTELMV"/>
<dbReference type="GO" id="GO:0034058">
    <property type="term" value="P:endosomal vesicle fusion"/>
    <property type="evidence" value="ECO:0007669"/>
    <property type="project" value="TreeGrafter"/>
</dbReference>
<organism evidence="3 4">
    <name type="scientific">Folsomia candida</name>
    <name type="common">Springtail</name>
    <dbReference type="NCBI Taxonomy" id="158441"/>
    <lineage>
        <taxon>Eukaryota</taxon>
        <taxon>Metazoa</taxon>
        <taxon>Ecdysozoa</taxon>
        <taxon>Arthropoda</taxon>
        <taxon>Hexapoda</taxon>
        <taxon>Collembola</taxon>
        <taxon>Entomobryomorpha</taxon>
        <taxon>Isotomoidea</taxon>
        <taxon>Isotomidae</taxon>
        <taxon>Proisotominae</taxon>
        <taxon>Folsomia</taxon>
    </lineage>
</organism>
<dbReference type="OrthoDB" id="244107at2759"/>